<accession>A0A512HMT0</accession>
<evidence type="ECO:0000313" key="3">
    <source>
        <dbReference type="Proteomes" id="UP000321717"/>
    </source>
</evidence>
<organism evidence="2 3">
    <name type="scientific">Ciceribacter naphthalenivorans</name>
    <dbReference type="NCBI Taxonomy" id="1118451"/>
    <lineage>
        <taxon>Bacteria</taxon>
        <taxon>Pseudomonadati</taxon>
        <taxon>Pseudomonadota</taxon>
        <taxon>Alphaproteobacteria</taxon>
        <taxon>Hyphomicrobiales</taxon>
        <taxon>Rhizobiaceae</taxon>
        <taxon>Ciceribacter</taxon>
    </lineage>
</organism>
<keyword evidence="3" id="KW-1185">Reference proteome</keyword>
<dbReference type="OrthoDB" id="339834at2"/>
<keyword evidence="1" id="KW-0732">Signal</keyword>
<dbReference type="Proteomes" id="UP000321717">
    <property type="component" value="Unassembled WGS sequence"/>
</dbReference>
<protein>
    <recommendedName>
        <fullName evidence="4">DUF4087 domain-containing protein</fullName>
    </recommendedName>
</protein>
<reference evidence="2 3" key="1">
    <citation type="submission" date="2019-07" db="EMBL/GenBank/DDBJ databases">
        <title>Whole genome shotgun sequence of Rhizobium naphthalenivorans NBRC 107585.</title>
        <authorList>
            <person name="Hosoyama A."/>
            <person name="Uohara A."/>
            <person name="Ohji S."/>
            <person name="Ichikawa N."/>
        </authorList>
    </citation>
    <scope>NUCLEOTIDE SEQUENCE [LARGE SCALE GENOMIC DNA]</scope>
    <source>
        <strain evidence="2 3">NBRC 107585</strain>
    </source>
</reference>
<feature type="chain" id="PRO_5021901470" description="DUF4087 domain-containing protein" evidence="1">
    <location>
        <begin position="22"/>
        <end position="129"/>
    </location>
</feature>
<comment type="caution">
    <text evidence="2">The sequence shown here is derived from an EMBL/GenBank/DDBJ whole genome shotgun (WGS) entry which is preliminary data.</text>
</comment>
<evidence type="ECO:0008006" key="4">
    <source>
        <dbReference type="Google" id="ProtNLM"/>
    </source>
</evidence>
<sequence length="129" mass="14247">MQPRRLTLILSLAILAGPQLAAAKENRCGWIQNPTPGNYWLDDRDGMWVMLTQGSDEEPRGFENFPDISTGDYVASNGNYGYTCGCIQAETERNKDPQDASAGRITAIYGVKLLPLKKCLADRSLPKPE</sequence>
<evidence type="ECO:0000313" key="2">
    <source>
        <dbReference type="EMBL" id="GEO86764.1"/>
    </source>
</evidence>
<evidence type="ECO:0000256" key="1">
    <source>
        <dbReference type="SAM" id="SignalP"/>
    </source>
</evidence>
<proteinExistence type="predicted"/>
<dbReference type="Pfam" id="PF13316">
    <property type="entry name" value="DUF4087"/>
    <property type="match status" value="1"/>
</dbReference>
<name>A0A512HMT0_9HYPH</name>
<feature type="signal peptide" evidence="1">
    <location>
        <begin position="1"/>
        <end position="21"/>
    </location>
</feature>
<dbReference type="EMBL" id="BJZP01000024">
    <property type="protein sequence ID" value="GEO86764.1"/>
    <property type="molecule type" value="Genomic_DNA"/>
</dbReference>
<dbReference type="AlphaFoldDB" id="A0A512HMT0"/>
<dbReference type="RefSeq" id="WP_147181650.1">
    <property type="nucleotide sequence ID" value="NZ_BJZP01000024.1"/>
</dbReference>
<dbReference type="InterPro" id="IPR025145">
    <property type="entry name" value="DUF4087"/>
</dbReference>
<gene>
    <name evidence="2" type="ORF">RNA01_36960</name>
</gene>